<reference evidence="8" key="1">
    <citation type="journal article" date="2011" name="PLoS Genet.">
        <title>Genomic analysis of the necrotrophic fungal pathogens Sclerotinia sclerotiorum and Botrytis cinerea.</title>
        <authorList>
            <person name="Amselem J."/>
            <person name="Cuomo C.A."/>
            <person name="van Kan J.A."/>
            <person name="Viaud M."/>
            <person name="Benito E.P."/>
            <person name="Couloux A."/>
            <person name="Coutinho P.M."/>
            <person name="de Vries R.P."/>
            <person name="Dyer P.S."/>
            <person name="Fillinger S."/>
            <person name="Fournier E."/>
            <person name="Gout L."/>
            <person name="Hahn M."/>
            <person name="Kohn L."/>
            <person name="Lapalu N."/>
            <person name="Plummer K.M."/>
            <person name="Pradier J.M."/>
            <person name="Quevillon E."/>
            <person name="Sharon A."/>
            <person name="Simon A."/>
            <person name="ten Have A."/>
            <person name="Tudzynski B."/>
            <person name="Tudzynski P."/>
            <person name="Wincker P."/>
            <person name="Andrew M."/>
            <person name="Anthouard V."/>
            <person name="Beever R.E."/>
            <person name="Beffa R."/>
            <person name="Benoit I."/>
            <person name="Bouzid O."/>
            <person name="Brault B."/>
            <person name="Chen Z."/>
            <person name="Choquer M."/>
            <person name="Collemare J."/>
            <person name="Cotton P."/>
            <person name="Danchin E.G."/>
            <person name="Da Silva C."/>
            <person name="Gautier A."/>
            <person name="Giraud C."/>
            <person name="Giraud T."/>
            <person name="Gonzalez C."/>
            <person name="Grossetete S."/>
            <person name="Guldener U."/>
            <person name="Henrissat B."/>
            <person name="Howlett B.J."/>
            <person name="Kodira C."/>
            <person name="Kretschmer M."/>
            <person name="Lappartient A."/>
            <person name="Leroch M."/>
            <person name="Levis C."/>
            <person name="Mauceli E."/>
            <person name="Neuveglise C."/>
            <person name="Oeser B."/>
            <person name="Pearson M."/>
            <person name="Poulain J."/>
            <person name="Poussereau N."/>
            <person name="Quesneville H."/>
            <person name="Rascle C."/>
            <person name="Schumacher J."/>
            <person name="Segurens B."/>
            <person name="Sexton A."/>
            <person name="Silva E."/>
            <person name="Sirven C."/>
            <person name="Soanes D.M."/>
            <person name="Talbot N.J."/>
            <person name="Templeton M."/>
            <person name="Yandava C."/>
            <person name="Yarden O."/>
            <person name="Zeng Q."/>
            <person name="Rollins J.A."/>
            <person name="Lebrun M.H."/>
            <person name="Dickman M."/>
        </authorList>
    </citation>
    <scope>NUCLEOTIDE SEQUENCE [LARGE SCALE GENOMIC DNA]</scope>
    <source>
        <strain evidence="8">T4</strain>
    </source>
</reference>
<dbReference type="eggNOG" id="KOG4177">
    <property type="taxonomic scope" value="Eukaryota"/>
</dbReference>
<feature type="transmembrane region" description="Helical" evidence="6">
    <location>
        <begin position="1822"/>
        <end position="1842"/>
    </location>
</feature>
<dbReference type="InterPro" id="IPR002110">
    <property type="entry name" value="Ankyrin_rpt"/>
</dbReference>
<evidence type="ECO:0000256" key="4">
    <source>
        <dbReference type="SAM" id="Coils"/>
    </source>
</evidence>
<dbReference type="Proteomes" id="UP000008177">
    <property type="component" value="Unplaced contigs"/>
</dbReference>
<dbReference type="HOGENOM" id="CLU_003548_0_0_1"/>
<evidence type="ECO:0000256" key="6">
    <source>
        <dbReference type="SAM" id="Phobius"/>
    </source>
</evidence>
<feature type="compositionally biased region" description="Acidic residues" evidence="5">
    <location>
        <begin position="623"/>
        <end position="642"/>
    </location>
</feature>
<dbReference type="Pfam" id="PF12796">
    <property type="entry name" value="Ank_2"/>
    <property type="match status" value="1"/>
</dbReference>
<dbReference type="PROSITE" id="PS50088">
    <property type="entry name" value="ANK_REPEAT"/>
    <property type="match status" value="4"/>
</dbReference>
<dbReference type="Pfam" id="PF00023">
    <property type="entry name" value="Ank"/>
    <property type="match status" value="2"/>
</dbReference>
<evidence type="ECO:0000256" key="3">
    <source>
        <dbReference type="PROSITE-ProRule" id="PRU00023"/>
    </source>
</evidence>
<feature type="coiled-coil region" evidence="4">
    <location>
        <begin position="997"/>
        <end position="1034"/>
    </location>
</feature>
<name>G2YH31_BOTF4</name>
<evidence type="ECO:0000256" key="5">
    <source>
        <dbReference type="SAM" id="MobiDB-lite"/>
    </source>
</evidence>
<proteinExistence type="predicted"/>
<evidence type="ECO:0000256" key="1">
    <source>
        <dbReference type="ARBA" id="ARBA00022737"/>
    </source>
</evidence>
<dbReference type="PANTHER" id="PTHR24198">
    <property type="entry name" value="ANKYRIN REPEAT AND PROTEIN KINASE DOMAIN-CONTAINING PROTEIN"/>
    <property type="match status" value="1"/>
</dbReference>
<dbReference type="SMART" id="SM00248">
    <property type="entry name" value="ANK"/>
    <property type="match status" value="11"/>
</dbReference>
<feature type="repeat" description="ANK" evidence="3">
    <location>
        <begin position="1472"/>
        <end position="1504"/>
    </location>
</feature>
<evidence type="ECO:0000313" key="7">
    <source>
        <dbReference type="EMBL" id="CCD51065.1"/>
    </source>
</evidence>
<keyword evidence="1" id="KW-0677">Repeat</keyword>
<sequence length="1889" mass="214838">MASDTLPERPAPIDLPSLPAPVNDFISYLCQNPTKNISTIVEPYKAYESELRKIYAQQPDHEAIKDGAVNLVPIFSGHESDLKVRARDLENESKEESEKYIMPLKEKERRPNGSPAVVGSIKDFQTNFNLFSESSLADLDWSNVVAAGSAVTTSLLPIPEKWAGSKRAMREYYHEHLAPASDVDLFLYGLTEAEGLEKIKQIETNIKDAILHETTTIRTKNAITIASQHPTRHVQIVLRLYDSISQIITGFDVDCSCAAYDGKQVYMSPRAVGSFITQCNTVDLTRRSPSYENRLSKYSHRGFEVHWPMLDRSRIDPTIFERSFGRTEGLARLLILEKLPKTVDRENYMDQRRKERGRPSLNRGFRNQRRLYGNLKDQEEDEVADWAEQDEIANYHTMTVPYGQKYNAAKINRLLYAKDLLLNAEWNQDKDREVYLHRHPCFFGTAEEVLQDCCGYCPVPTTDKEKEVAEKESKNNVSGTLKFITDDPGRQEIGSFNPINDDEWTTMSYVGDTARLCQAIVDGDLEHVQDWCSQEGVDVNRRDFTGRTPLHLATMTSTPEIVKCLVDHGARMIARLVDGRTALHIAAARGDLEMIRILLNKSMANEEEEEAKESHKFAVTGSENEEESDSASEITLDSEQEESDALTMGSFVKIPGNKDEAKDDVAAVMDDSMEDPDIYDINVIAWDYGLSPLHLAILNGHIDAIKLLVSEYGADVLFPVKLVEAGTTNPRGAIMTLVLAMSLPKEKSKQVVEVLLNLGATSAQSDTNHFTALHYIVAQNNTDILEVLFAHDQPAAQRVINKIGMTGSHGSADTPLSTAIKKSYGEMASKLLHLGAQPQFEFDDWVKVYTGMNTHAKKQNTETNMKRFQESAEQPIIAAICKEMGAVVGDLISNGANPQTLTTVAWSVVNNPDIRNYYQYRKESILDVIQHKLQTLREWKEPVYNQWQYQPENLKSRKPEILQSETFYTTDLEPGTYKYWTALKDYQYEKYQNKLKHENYEKLLKDKETELEKYKNEREAIGEAIKDLEQAEKLLTAAGAKSFTELYPDISESSEDHGRSRRHNRHAVAPEPYKTHFTFNVPDLNDGKRQGYFMLFEAAWNNDLDTIKNLTLGPWKHDNVEYPPLRIAVRDGNEFMPFSIAVLRGHYDLARRIVEICLAQYHNEEDEDDKKVRQRWGITTSDDDDDDDDGSDDLPIFSELVTDKFTIDTLEEVSNVVKGDTLPLTMIQWHCSAHRSIENDENSGSSTTFTLFQHAVEQDDFKMFKFLLDIASEQKALMAKHEDDQRFYSFDASIFNVALSKGRTTMMAEMIKRCGAGVPLGTLVSSSGVELKTKPRYYEGLSIGGKKRKDWARPPAHTRTYNPFERQFPPLLEAAHMGNIESVEWFMSDAPMRHYKEFAERNKDDLRIRTLESGKGFESTISNWLEMNNELLLHVAILHHPPTDKGEINHLNLVKHLVSVLPDSALSLKSAQGFSPLHLAVSRKNIPIIEYLLSVGASPRSRDRQNRNIMHTLAADARSVDKETISSLESIIKLLDKKDVQEMLLERSDDYPSAVTPLALWMSKAKRHDSVDFIELLLKYSTGEELEMINGEGDLPLHVAIKIDRPDLTSFLLRQKPTLLYRESATGRTPLEMSHDNFISNFISNPPSVYDNWHYHPNNADRDTLSAYRAKQKHDMTQKYETHSMIWEECLRVQGDLKRKFDNEDGNGEGKTESMFTGKRRLVSLFEANEVARRLAGSHKGKGNVPMYMDVVEFRPSNFLLSISELKTKQHTSRKSGESVNFVILHAVAITSWCQVEIILLNNPGNGVPHDTPCQRLSNAIILTWMFWIVISICFQNLVYVLPFDKKNTVFLPMLKALSECERDQLFQTYAIRGCYVFRILLVPTDICM</sequence>
<keyword evidence="6" id="KW-0472">Membrane</keyword>
<feature type="repeat" description="ANK" evidence="3">
    <location>
        <begin position="545"/>
        <end position="572"/>
    </location>
</feature>
<dbReference type="STRING" id="999810.G2YH31"/>
<keyword evidence="6" id="KW-1133">Transmembrane helix</keyword>
<organism evidence="7 8">
    <name type="scientific">Botryotinia fuckeliana (strain T4)</name>
    <name type="common">Noble rot fungus</name>
    <name type="synonym">Botrytis cinerea</name>
    <dbReference type="NCBI Taxonomy" id="999810"/>
    <lineage>
        <taxon>Eukaryota</taxon>
        <taxon>Fungi</taxon>
        <taxon>Dikarya</taxon>
        <taxon>Ascomycota</taxon>
        <taxon>Pezizomycotina</taxon>
        <taxon>Leotiomycetes</taxon>
        <taxon>Helotiales</taxon>
        <taxon>Sclerotiniaceae</taxon>
        <taxon>Botrytis</taxon>
    </lineage>
</organism>
<dbReference type="PRINTS" id="PR01415">
    <property type="entry name" value="ANKYRIN"/>
</dbReference>
<accession>G2YH31</accession>
<dbReference type="OrthoDB" id="539213at2759"/>
<gene>
    <name evidence="7" type="ORF">BofuT4_P023330.1</name>
</gene>
<dbReference type="PROSITE" id="PS50297">
    <property type="entry name" value="ANK_REP_REGION"/>
    <property type="match status" value="4"/>
</dbReference>
<evidence type="ECO:0000313" key="8">
    <source>
        <dbReference type="Proteomes" id="UP000008177"/>
    </source>
</evidence>
<evidence type="ECO:0000256" key="2">
    <source>
        <dbReference type="ARBA" id="ARBA00023043"/>
    </source>
</evidence>
<keyword evidence="2 3" id="KW-0040">ANK repeat</keyword>
<dbReference type="Gene3D" id="1.25.40.20">
    <property type="entry name" value="Ankyrin repeat-containing domain"/>
    <property type="match status" value="3"/>
</dbReference>
<protein>
    <submittedName>
        <fullName evidence="7">Similar to ankyrin repeat protein</fullName>
    </submittedName>
</protein>
<keyword evidence="6" id="KW-0812">Transmembrane</keyword>
<feature type="repeat" description="ANK" evidence="3">
    <location>
        <begin position="688"/>
        <end position="710"/>
    </location>
</feature>
<feature type="region of interest" description="Disordered" evidence="5">
    <location>
        <begin position="606"/>
        <end position="642"/>
    </location>
</feature>
<dbReference type="EMBL" id="FQ790332">
    <property type="protein sequence ID" value="CCD51065.1"/>
    <property type="molecule type" value="Genomic_DNA"/>
</dbReference>
<dbReference type="PANTHER" id="PTHR24198:SF165">
    <property type="entry name" value="ANKYRIN REPEAT-CONTAINING PROTEIN-RELATED"/>
    <property type="match status" value="1"/>
</dbReference>
<dbReference type="SUPFAM" id="SSF48403">
    <property type="entry name" value="Ankyrin repeat"/>
    <property type="match status" value="2"/>
</dbReference>
<dbReference type="InterPro" id="IPR036770">
    <property type="entry name" value="Ankyrin_rpt-contain_sf"/>
</dbReference>
<keyword evidence="4" id="KW-0175">Coiled coil</keyword>
<dbReference type="InParanoid" id="G2YH31"/>
<feature type="repeat" description="ANK" evidence="3">
    <location>
        <begin position="578"/>
        <end position="610"/>
    </location>
</feature>